<comment type="cofactor">
    <cofactor evidence="2">
        <name>a divalent metal cation</name>
        <dbReference type="ChEBI" id="CHEBI:60240"/>
    </cofactor>
</comment>
<keyword evidence="8 15" id="KW-0418">Kinase</keyword>
<dbReference type="Pfam" id="PF00512">
    <property type="entry name" value="HisKA"/>
    <property type="match status" value="1"/>
</dbReference>
<dbReference type="Proteomes" id="UP000602087">
    <property type="component" value="Unassembled WGS sequence"/>
</dbReference>
<feature type="domain" description="HAMP" evidence="14">
    <location>
        <begin position="195"/>
        <end position="248"/>
    </location>
</feature>
<evidence type="ECO:0000313" key="16">
    <source>
        <dbReference type="Proteomes" id="UP000602087"/>
    </source>
</evidence>
<keyword evidence="11 12" id="KW-0472">Membrane</keyword>
<dbReference type="Gene3D" id="1.10.287.130">
    <property type="match status" value="1"/>
</dbReference>
<evidence type="ECO:0000256" key="2">
    <source>
        <dbReference type="ARBA" id="ARBA00001968"/>
    </source>
</evidence>
<keyword evidence="5" id="KW-0597">Phosphoprotein</keyword>
<evidence type="ECO:0000313" key="15">
    <source>
        <dbReference type="EMBL" id="MBI9114544.1"/>
    </source>
</evidence>
<dbReference type="SUPFAM" id="SSF158472">
    <property type="entry name" value="HAMP domain-like"/>
    <property type="match status" value="1"/>
</dbReference>
<dbReference type="SMART" id="SM00388">
    <property type="entry name" value="HisKA"/>
    <property type="match status" value="1"/>
</dbReference>
<keyword evidence="16" id="KW-1185">Reference proteome</keyword>
<keyword evidence="10" id="KW-0902">Two-component regulatory system</keyword>
<feature type="transmembrane region" description="Helical" evidence="12">
    <location>
        <begin position="174"/>
        <end position="194"/>
    </location>
</feature>
<dbReference type="AlphaFoldDB" id="A0A934I2T4"/>
<dbReference type="CDD" id="cd00075">
    <property type="entry name" value="HATPase"/>
    <property type="match status" value="1"/>
</dbReference>
<dbReference type="InterPro" id="IPR003661">
    <property type="entry name" value="HisK_dim/P_dom"/>
</dbReference>
<evidence type="ECO:0000256" key="9">
    <source>
        <dbReference type="ARBA" id="ARBA00022989"/>
    </source>
</evidence>
<gene>
    <name evidence="15" type="ORF">JAV76_05905</name>
</gene>
<keyword evidence="6" id="KW-0808">Transferase</keyword>
<organism evidence="15 16">
    <name type="scientific">Sanguibacter suaedae</name>
    <dbReference type="NCBI Taxonomy" id="2795737"/>
    <lineage>
        <taxon>Bacteria</taxon>
        <taxon>Bacillati</taxon>
        <taxon>Actinomycetota</taxon>
        <taxon>Actinomycetes</taxon>
        <taxon>Micrococcales</taxon>
        <taxon>Sanguibacteraceae</taxon>
        <taxon>Sanguibacter</taxon>
    </lineage>
</organism>
<comment type="catalytic activity">
    <reaction evidence="1">
        <text>ATP + protein L-histidine = ADP + protein N-phospho-L-histidine.</text>
        <dbReference type="EC" id="2.7.13.3"/>
    </reaction>
</comment>
<dbReference type="InterPro" id="IPR036890">
    <property type="entry name" value="HATPase_C_sf"/>
</dbReference>
<protein>
    <recommendedName>
        <fullName evidence="4">histidine kinase</fullName>
        <ecNumber evidence="4">2.7.13.3</ecNumber>
    </recommendedName>
</protein>
<evidence type="ECO:0000256" key="10">
    <source>
        <dbReference type="ARBA" id="ARBA00023012"/>
    </source>
</evidence>
<dbReference type="PANTHER" id="PTHR45436:SF5">
    <property type="entry name" value="SENSOR HISTIDINE KINASE TRCS"/>
    <property type="match status" value="1"/>
</dbReference>
<keyword evidence="9 12" id="KW-1133">Transmembrane helix</keyword>
<dbReference type="InterPro" id="IPR003594">
    <property type="entry name" value="HATPase_dom"/>
</dbReference>
<dbReference type="GO" id="GO:0005886">
    <property type="term" value="C:plasma membrane"/>
    <property type="evidence" value="ECO:0007669"/>
    <property type="project" value="UniProtKB-SubCell"/>
</dbReference>
<reference evidence="15" key="1">
    <citation type="submission" date="2020-12" db="EMBL/GenBank/DDBJ databases">
        <title>Sanguibacter suaedae sp. nov., isolated from Suaeda aralocaspica.</title>
        <authorList>
            <person name="Ma Q."/>
        </authorList>
    </citation>
    <scope>NUCLEOTIDE SEQUENCE</scope>
    <source>
        <strain evidence="15">YZGR15</strain>
    </source>
</reference>
<comment type="subcellular location">
    <subcellularLocation>
        <location evidence="3">Cell membrane</location>
    </subcellularLocation>
</comment>
<dbReference type="CDD" id="cd06225">
    <property type="entry name" value="HAMP"/>
    <property type="match status" value="1"/>
</dbReference>
<dbReference type="SUPFAM" id="SSF55874">
    <property type="entry name" value="ATPase domain of HSP90 chaperone/DNA topoisomerase II/histidine kinase"/>
    <property type="match status" value="1"/>
</dbReference>
<dbReference type="PANTHER" id="PTHR45436">
    <property type="entry name" value="SENSOR HISTIDINE KINASE YKOH"/>
    <property type="match status" value="1"/>
</dbReference>
<evidence type="ECO:0000256" key="4">
    <source>
        <dbReference type="ARBA" id="ARBA00012438"/>
    </source>
</evidence>
<evidence type="ECO:0000256" key="11">
    <source>
        <dbReference type="ARBA" id="ARBA00023136"/>
    </source>
</evidence>
<dbReference type="PROSITE" id="PS50109">
    <property type="entry name" value="HIS_KIN"/>
    <property type="match status" value="1"/>
</dbReference>
<dbReference type="SMART" id="SM00387">
    <property type="entry name" value="HATPase_c"/>
    <property type="match status" value="1"/>
</dbReference>
<feature type="domain" description="Histidine kinase" evidence="13">
    <location>
        <begin position="263"/>
        <end position="487"/>
    </location>
</feature>
<dbReference type="GO" id="GO:0000155">
    <property type="term" value="F:phosphorelay sensor kinase activity"/>
    <property type="evidence" value="ECO:0007669"/>
    <property type="project" value="InterPro"/>
</dbReference>
<dbReference type="SUPFAM" id="SSF47384">
    <property type="entry name" value="Homodimeric domain of signal transducing histidine kinase"/>
    <property type="match status" value="1"/>
</dbReference>
<evidence type="ECO:0000256" key="8">
    <source>
        <dbReference type="ARBA" id="ARBA00022777"/>
    </source>
</evidence>
<proteinExistence type="predicted"/>
<dbReference type="InterPro" id="IPR004358">
    <property type="entry name" value="Sig_transdc_His_kin-like_C"/>
</dbReference>
<dbReference type="FunFam" id="1.10.287.130:FF:000001">
    <property type="entry name" value="Two-component sensor histidine kinase"/>
    <property type="match status" value="1"/>
</dbReference>
<dbReference type="PRINTS" id="PR00344">
    <property type="entry name" value="BCTRLSENSOR"/>
</dbReference>
<evidence type="ECO:0000256" key="3">
    <source>
        <dbReference type="ARBA" id="ARBA00004236"/>
    </source>
</evidence>
<dbReference type="Pfam" id="PF00672">
    <property type="entry name" value="HAMP"/>
    <property type="match status" value="1"/>
</dbReference>
<keyword evidence="7 12" id="KW-0812">Transmembrane</keyword>
<sequence length="493" mass="52457">MGPLTALWARTPLRVRLVGIVTLVLLAGLGIAGVLATTLLSRSLVGQVDARLAETAEALADNPLSVLEPGGLPSDFYIALFPSEPQYEPWRQIQKETQLAYGEPQLTSYTFTEESRPEGPFSIGAVDVFGSNPRGDWRVVALTPRDPTGARLGTFYVGLPLAGTETTVKTLTQLLALSAVLITAFGAVVGYVAVRGSLRPLRDIERTAAAIADGDLGRRVRQAPTTTEVGSLAHSLNVMLAQIEQGFAEREASEARMRRFVSDASHELRTPLAAVRGYGELYRMGALTTPESITDTMRRIEDSASRMGALVEDLLHLARLDEGRELRREPVDLAVLAADAMSDLHALDPTRSVRLVPLDAQDRTGPCLVVGDDDRLRQVLANLVGNAARHTPQGTPVEVALGYTTTGGVRTGVLEVRDHGPGIRADQADRVFERFFRLDSSRNRASGGSGLGLAIVAAIVGAHGGKVAVSATDGGGLTVRIELPAASVQVGDD</sequence>
<dbReference type="InterPro" id="IPR003660">
    <property type="entry name" value="HAMP_dom"/>
</dbReference>
<evidence type="ECO:0000259" key="14">
    <source>
        <dbReference type="PROSITE" id="PS50885"/>
    </source>
</evidence>
<dbReference type="EMBL" id="JAEINH010000004">
    <property type="protein sequence ID" value="MBI9114544.1"/>
    <property type="molecule type" value="Genomic_DNA"/>
</dbReference>
<comment type="caution">
    <text evidence="15">The sequence shown here is derived from an EMBL/GenBank/DDBJ whole genome shotgun (WGS) entry which is preliminary data.</text>
</comment>
<dbReference type="FunFam" id="3.30.565.10:FF:000006">
    <property type="entry name" value="Sensor histidine kinase WalK"/>
    <property type="match status" value="1"/>
</dbReference>
<dbReference type="EC" id="2.7.13.3" evidence="4"/>
<dbReference type="InterPro" id="IPR050428">
    <property type="entry name" value="TCS_sensor_his_kinase"/>
</dbReference>
<evidence type="ECO:0000256" key="5">
    <source>
        <dbReference type="ARBA" id="ARBA00022553"/>
    </source>
</evidence>
<dbReference type="PROSITE" id="PS50885">
    <property type="entry name" value="HAMP"/>
    <property type="match status" value="1"/>
</dbReference>
<dbReference type="Pfam" id="PF02518">
    <property type="entry name" value="HATPase_c"/>
    <property type="match status" value="1"/>
</dbReference>
<evidence type="ECO:0000259" key="13">
    <source>
        <dbReference type="PROSITE" id="PS50109"/>
    </source>
</evidence>
<dbReference type="Gene3D" id="6.10.340.10">
    <property type="match status" value="1"/>
</dbReference>
<evidence type="ECO:0000256" key="12">
    <source>
        <dbReference type="SAM" id="Phobius"/>
    </source>
</evidence>
<dbReference type="CDD" id="cd00082">
    <property type="entry name" value="HisKA"/>
    <property type="match status" value="1"/>
</dbReference>
<dbReference type="InterPro" id="IPR005467">
    <property type="entry name" value="His_kinase_dom"/>
</dbReference>
<dbReference type="InterPro" id="IPR036097">
    <property type="entry name" value="HisK_dim/P_sf"/>
</dbReference>
<accession>A0A934I2T4</accession>
<evidence type="ECO:0000256" key="6">
    <source>
        <dbReference type="ARBA" id="ARBA00022679"/>
    </source>
</evidence>
<evidence type="ECO:0000256" key="7">
    <source>
        <dbReference type="ARBA" id="ARBA00022692"/>
    </source>
</evidence>
<dbReference type="SMART" id="SM00304">
    <property type="entry name" value="HAMP"/>
    <property type="match status" value="1"/>
</dbReference>
<name>A0A934I2T4_9MICO</name>
<dbReference type="GO" id="GO:0005509">
    <property type="term" value="F:calcium ion binding"/>
    <property type="evidence" value="ECO:0007669"/>
    <property type="project" value="UniProtKB-ARBA"/>
</dbReference>
<dbReference type="Gene3D" id="3.30.565.10">
    <property type="entry name" value="Histidine kinase-like ATPase, C-terminal domain"/>
    <property type="match status" value="1"/>
</dbReference>
<evidence type="ECO:0000256" key="1">
    <source>
        <dbReference type="ARBA" id="ARBA00000085"/>
    </source>
</evidence>